<dbReference type="Proteomes" id="UP000826793">
    <property type="component" value="Unassembled WGS sequence"/>
</dbReference>
<evidence type="ECO:0000256" key="1">
    <source>
        <dbReference type="SAM" id="Phobius"/>
    </source>
</evidence>
<feature type="domain" description="DUF4179" evidence="2">
    <location>
        <begin position="48"/>
        <end position="145"/>
    </location>
</feature>
<comment type="caution">
    <text evidence="3">The sequence shown here is derived from an EMBL/GenBank/DDBJ whole genome shotgun (WGS) entry which is preliminary data.</text>
</comment>
<dbReference type="InterPro" id="IPR025436">
    <property type="entry name" value="DUF4179"/>
</dbReference>
<dbReference type="Pfam" id="PF13786">
    <property type="entry name" value="DUF4179"/>
    <property type="match status" value="1"/>
</dbReference>
<proteinExistence type="predicted"/>
<organism evidence="3 4">
    <name type="scientific">Candidatus Acutalibacter pullicola</name>
    <dbReference type="NCBI Taxonomy" id="2838417"/>
    <lineage>
        <taxon>Bacteria</taxon>
        <taxon>Bacillati</taxon>
        <taxon>Bacillota</taxon>
        <taxon>Clostridia</taxon>
        <taxon>Eubacteriales</taxon>
        <taxon>Acutalibacteraceae</taxon>
        <taxon>Acutalibacter</taxon>
    </lineage>
</organism>
<keyword evidence="1" id="KW-1133">Transmembrane helix</keyword>
<protein>
    <submittedName>
        <fullName evidence="3">DUF4179 domain-containing protein</fullName>
    </submittedName>
</protein>
<keyword evidence="1" id="KW-0472">Membrane</keyword>
<evidence type="ECO:0000313" key="3">
    <source>
        <dbReference type="EMBL" id="HJB98168.1"/>
    </source>
</evidence>
<evidence type="ECO:0000259" key="2">
    <source>
        <dbReference type="Pfam" id="PF13786"/>
    </source>
</evidence>
<dbReference type="AlphaFoldDB" id="A0A9D2MV39"/>
<name>A0A9D2MV39_9FIRM</name>
<evidence type="ECO:0000313" key="4">
    <source>
        <dbReference type="Proteomes" id="UP000826793"/>
    </source>
</evidence>
<sequence>MKDAAFLEQLQQEIPRRNLSPKATQRFEDTYKMLGVQKEAPVRRRRHKGLWITAATACLCCGMLFGVNAAFPAFAESLPGVGRFFENLNGGFTFARNNKAAHGANLDTYDTQDVDVFAVAENGSAQLEISQAYSDGQRLSFTLDVTLPVEQSDNFAYVCTREYATLTVNGETLPPVTVTGLSSTGDGHFSGMISCALNTPLEDGETAQVEFSLPDLSGYPRTTDYESKGDFVDLPGTSFQSSFSVMADTSYNVSGAIESADVDGAQVVSIDSTPTQTLITMNLPEYKVYPKLYTTDGLEVKFNLAESGEKGAFWPTSDLRSSTSTLYFDGVPAGNDQIVLRLYPDGSEESVRAEFTIDLTTLEAVATTTYDDGGLLDLDGPFHYYSIWWTDEDEPFATQNTQMELRGVTFTRSENWFLINVATPDTYREVEASIYTADGTLLGTTISTKDVPDGRGNGFLDESVYYWDMRVNAVHTYDLYIPSETYLPAWNEEFTVVVTDTATGEELIHQTVQLTGRYIQ</sequence>
<accession>A0A9D2MV39</accession>
<gene>
    <name evidence="3" type="ORF">H9710_06275</name>
</gene>
<reference evidence="3" key="1">
    <citation type="journal article" date="2021" name="PeerJ">
        <title>Extensive microbial diversity within the chicken gut microbiome revealed by metagenomics and culture.</title>
        <authorList>
            <person name="Gilroy R."/>
            <person name="Ravi A."/>
            <person name="Getino M."/>
            <person name="Pursley I."/>
            <person name="Horton D.L."/>
            <person name="Alikhan N.F."/>
            <person name="Baker D."/>
            <person name="Gharbi K."/>
            <person name="Hall N."/>
            <person name="Watson M."/>
            <person name="Adriaenssens E.M."/>
            <person name="Foster-Nyarko E."/>
            <person name="Jarju S."/>
            <person name="Secka A."/>
            <person name="Antonio M."/>
            <person name="Oren A."/>
            <person name="Chaudhuri R.R."/>
            <person name="La Ragione R."/>
            <person name="Hildebrand F."/>
            <person name="Pallen M.J."/>
        </authorList>
    </citation>
    <scope>NUCLEOTIDE SEQUENCE</scope>
    <source>
        <strain evidence="3">CHK185-1770</strain>
    </source>
</reference>
<dbReference type="EMBL" id="DWXG01000049">
    <property type="protein sequence ID" value="HJB98168.1"/>
    <property type="molecule type" value="Genomic_DNA"/>
</dbReference>
<feature type="transmembrane region" description="Helical" evidence="1">
    <location>
        <begin position="50"/>
        <end position="71"/>
    </location>
</feature>
<keyword evidence="1" id="KW-0812">Transmembrane</keyword>
<reference evidence="3" key="2">
    <citation type="submission" date="2021-04" db="EMBL/GenBank/DDBJ databases">
        <authorList>
            <person name="Gilroy R."/>
        </authorList>
    </citation>
    <scope>NUCLEOTIDE SEQUENCE</scope>
    <source>
        <strain evidence="3">CHK185-1770</strain>
    </source>
</reference>